<feature type="transmembrane region" description="Helical" evidence="5">
    <location>
        <begin position="168"/>
        <end position="189"/>
    </location>
</feature>
<feature type="transmembrane region" description="Helical" evidence="5">
    <location>
        <begin position="195"/>
        <end position="217"/>
    </location>
</feature>
<evidence type="ECO:0000256" key="4">
    <source>
        <dbReference type="ARBA" id="ARBA00023136"/>
    </source>
</evidence>
<organism evidence="6 7">
    <name type="scientific">Mesosutterella multiformis</name>
    <dbReference type="NCBI Taxonomy" id="2259133"/>
    <lineage>
        <taxon>Bacteria</taxon>
        <taxon>Pseudomonadati</taxon>
        <taxon>Pseudomonadota</taxon>
        <taxon>Betaproteobacteria</taxon>
        <taxon>Burkholderiales</taxon>
        <taxon>Sutterellaceae</taxon>
        <taxon>Mesosutterella</taxon>
    </lineage>
</organism>
<proteinExistence type="predicted"/>
<dbReference type="Pfam" id="PF02535">
    <property type="entry name" value="Zip"/>
    <property type="match status" value="1"/>
</dbReference>
<feature type="transmembrane region" description="Helical" evidence="5">
    <location>
        <begin position="65"/>
        <end position="84"/>
    </location>
</feature>
<sequence length="250" mass="26924">MLLFSIISACLLATVIAIVTAYSLNGRILDRWGAGLSCVSTGLLLTLAFTHLLPEAFEHAADPRHIGIALWAACVLLFTLEQLFDLHHHSHGCEKPIDGSLRIRGVWPIVIGDSLHTFTDGIVIASSFLVSPHLGWAITAGILLHELPQEVGDFVLLTRSGLSREKAFRLLLLAGASAATGGLLGYLVLDWIRGMLPYALALSAASFLYISMCELIPRLAVEGGGHKAFRNRILLFGLGSVIAFLIGLEH</sequence>
<accession>A0A401LJD7</accession>
<feature type="transmembrane region" description="Helical" evidence="5">
    <location>
        <begin position="33"/>
        <end position="53"/>
    </location>
</feature>
<dbReference type="InterPro" id="IPR003689">
    <property type="entry name" value="ZIP"/>
</dbReference>
<dbReference type="EMBL" id="BGZJ01000001">
    <property type="protein sequence ID" value="GBO93619.1"/>
    <property type="molecule type" value="Genomic_DNA"/>
</dbReference>
<evidence type="ECO:0000313" key="7">
    <source>
        <dbReference type="Proteomes" id="UP000266091"/>
    </source>
</evidence>
<keyword evidence="7" id="KW-1185">Reference proteome</keyword>
<evidence type="ECO:0000256" key="5">
    <source>
        <dbReference type="SAM" id="Phobius"/>
    </source>
</evidence>
<feature type="transmembrane region" description="Helical" evidence="5">
    <location>
        <begin position="229"/>
        <end position="248"/>
    </location>
</feature>
<evidence type="ECO:0000256" key="3">
    <source>
        <dbReference type="ARBA" id="ARBA00022989"/>
    </source>
</evidence>
<dbReference type="Proteomes" id="UP000266091">
    <property type="component" value="Unassembled WGS sequence"/>
</dbReference>
<keyword evidence="3 5" id="KW-1133">Transmembrane helix</keyword>
<accession>A0A388SDS3</accession>
<evidence type="ECO:0000313" key="6">
    <source>
        <dbReference type="EMBL" id="GBO93619.1"/>
    </source>
</evidence>
<keyword evidence="4 5" id="KW-0472">Membrane</keyword>
<keyword evidence="2 5" id="KW-0812">Transmembrane</keyword>
<name>A0A388SDS3_9BURK</name>
<comment type="subcellular location">
    <subcellularLocation>
        <location evidence="1">Membrane</location>
        <topology evidence="1">Multi-pass membrane protein</topology>
    </subcellularLocation>
</comment>
<comment type="caution">
    <text evidence="6">The sequence shown here is derived from an EMBL/GenBank/DDBJ whole genome shotgun (WGS) entry which is preliminary data.</text>
</comment>
<reference evidence="6 7" key="1">
    <citation type="journal article" date="2018" name="Int. J. Syst. Evol. Microbiol.">
        <title>Mesosutterella multiformis gen. nov., sp. nov., a member of the family Sutterellaceae and Sutterella megalosphaeroides sp. nov., isolated from human faeces.</title>
        <authorList>
            <person name="Sakamoto M."/>
            <person name="Ikeyama N."/>
            <person name="Kunihiro T."/>
            <person name="Iino T."/>
            <person name="Yuki M."/>
            <person name="Ohkuma M."/>
        </authorList>
    </citation>
    <scope>NUCLEOTIDE SEQUENCE [LARGE SCALE GENOMIC DNA]</scope>
    <source>
        <strain evidence="6 7">4NBBH2</strain>
    </source>
</reference>
<dbReference type="RefSeq" id="WP_116269966.1">
    <property type="nucleotide sequence ID" value="NZ_BGZJ01000001.1"/>
</dbReference>
<evidence type="ECO:0000256" key="1">
    <source>
        <dbReference type="ARBA" id="ARBA00004141"/>
    </source>
</evidence>
<gene>
    <name evidence="6" type="ORF">MESMUL_09730</name>
</gene>
<dbReference type="PANTHER" id="PTHR16950:SF16">
    <property type="entry name" value="ZINC TRANSPORTER ZIP13"/>
    <property type="match status" value="1"/>
</dbReference>
<dbReference type="GO" id="GO:0046873">
    <property type="term" value="F:metal ion transmembrane transporter activity"/>
    <property type="evidence" value="ECO:0007669"/>
    <property type="project" value="InterPro"/>
</dbReference>
<protein>
    <submittedName>
        <fullName evidence="6">ZIP family metal transporter</fullName>
    </submittedName>
</protein>
<dbReference type="GO" id="GO:0016020">
    <property type="term" value="C:membrane"/>
    <property type="evidence" value="ECO:0007669"/>
    <property type="project" value="UniProtKB-SubCell"/>
</dbReference>
<dbReference type="OrthoDB" id="9806593at2"/>
<dbReference type="PANTHER" id="PTHR16950">
    <property type="entry name" value="ZINC TRANSPORTER SLC39A7 HISTIDINE-RICH MEMBRANE PROTEIN KE4"/>
    <property type="match status" value="1"/>
</dbReference>
<evidence type="ECO:0000256" key="2">
    <source>
        <dbReference type="ARBA" id="ARBA00022692"/>
    </source>
</evidence>
<dbReference type="AlphaFoldDB" id="A0A388SDS3"/>